<keyword evidence="1" id="KW-0496">Mitochondrion</keyword>
<dbReference type="AlphaFoldDB" id="A0A101M513"/>
<proteinExistence type="predicted"/>
<name>A0A101M513_PICGL</name>
<evidence type="ECO:0000313" key="1">
    <source>
        <dbReference type="EMBL" id="KUM51229.1"/>
    </source>
</evidence>
<organism evidence="1">
    <name type="scientific">Picea glauca</name>
    <name type="common">White spruce</name>
    <name type="synonym">Pinus glauca</name>
    <dbReference type="NCBI Taxonomy" id="3330"/>
    <lineage>
        <taxon>Eukaryota</taxon>
        <taxon>Viridiplantae</taxon>
        <taxon>Streptophyta</taxon>
        <taxon>Embryophyta</taxon>
        <taxon>Tracheophyta</taxon>
        <taxon>Spermatophyta</taxon>
        <taxon>Pinopsida</taxon>
        <taxon>Pinidae</taxon>
        <taxon>Conifers I</taxon>
        <taxon>Pinales</taxon>
        <taxon>Pinaceae</taxon>
        <taxon>Picea</taxon>
    </lineage>
</organism>
<sequence>MHILGPKGLDREGRGYLFLLCKEKDRNNWMVGLGVVHLWGLGDLPSPYPLKYIAID</sequence>
<geneLocation type="mitochondrion" evidence="1"/>
<protein>
    <submittedName>
        <fullName evidence="1">Uncharacterized protein</fullName>
    </submittedName>
</protein>
<reference evidence="1" key="1">
    <citation type="journal article" date="2015" name="Genome Biol. Evol.">
        <title>Organellar Genomes of White Spruce (Picea glauca): Assembly and Annotation.</title>
        <authorList>
            <person name="Jackman S.D."/>
            <person name="Warren R.L."/>
            <person name="Gibb E.A."/>
            <person name="Vandervalk B.P."/>
            <person name="Mohamadi H."/>
            <person name="Chu J."/>
            <person name="Raymond A."/>
            <person name="Pleasance S."/>
            <person name="Coope R."/>
            <person name="Wildung M.R."/>
            <person name="Ritland C.E."/>
            <person name="Bousquet J."/>
            <person name="Jones S.J."/>
            <person name="Bohlmann J."/>
            <person name="Birol I."/>
        </authorList>
    </citation>
    <scope>NUCLEOTIDE SEQUENCE [LARGE SCALE GENOMIC DNA]</scope>
    <source>
        <tissue evidence="1">Flushing bud</tissue>
    </source>
</reference>
<gene>
    <name evidence="1" type="ORF">ABT39_MTgene1076</name>
</gene>
<accession>A0A101M513</accession>
<comment type="caution">
    <text evidence="1">The sequence shown here is derived from an EMBL/GenBank/DDBJ whole genome shotgun (WGS) entry which is preliminary data.</text>
</comment>
<dbReference type="EMBL" id="LKAM01000001">
    <property type="protein sequence ID" value="KUM51229.1"/>
    <property type="molecule type" value="Genomic_DNA"/>
</dbReference>